<dbReference type="Proteomes" id="UP000278152">
    <property type="component" value="Chromosome"/>
</dbReference>
<name>A0A3G9JVC6_MICVR</name>
<dbReference type="RefSeq" id="WP_232023846.1">
    <property type="nucleotide sequence ID" value="NZ_AP019314.1"/>
</dbReference>
<evidence type="ECO:0000313" key="1">
    <source>
        <dbReference type="EMBL" id="BBH39857.1"/>
    </source>
</evidence>
<evidence type="ECO:0000313" key="2">
    <source>
        <dbReference type="Proteomes" id="UP000278152"/>
    </source>
</evidence>
<gene>
    <name evidence="1" type="ORF">myaer102_24010</name>
</gene>
<reference evidence="1 2" key="1">
    <citation type="submission" date="2018-11" db="EMBL/GenBank/DDBJ databases">
        <title>Complete genome sequence of Microcystis aeruginosa NIES-102.</title>
        <authorList>
            <person name="Yamaguchi H."/>
            <person name="Suzuki S."/>
            <person name="Kawachi M."/>
        </authorList>
    </citation>
    <scope>NUCLEOTIDE SEQUENCE [LARGE SCALE GENOMIC DNA]</scope>
    <source>
        <strain evidence="1 2">NIES-102</strain>
    </source>
</reference>
<sequence length="80" mass="9000">MFPTADAVNEALRFLLRVVRDNKTLASTVQANMERLGIAQAAFFLRETASQPLNYLEIKDQLFGEMKATDIYAQIKGGYD</sequence>
<accession>A0A3G9JVC6</accession>
<dbReference type="EMBL" id="AP019314">
    <property type="protein sequence ID" value="BBH39857.1"/>
    <property type="molecule type" value="Genomic_DNA"/>
</dbReference>
<dbReference type="AlphaFoldDB" id="A0A3G9JVC6"/>
<organism evidence="1 2">
    <name type="scientific">Microcystis viridis NIES-102</name>
    <dbReference type="NCBI Taxonomy" id="213615"/>
    <lineage>
        <taxon>Bacteria</taxon>
        <taxon>Bacillati</taxon>
        <taxon>Cyanobacteriota</taxon>
        <taxon>Cyanophyceae</taxon>
        <taxon>Oscillatoriophycideae</taxon>
        <taxon>Chroococcales</taxon>
        <taxon>Microcystaceae</taxon>
        <taxon>Microcystis</taxon>
    </lineage>
</organism>
<dbReference type="KEGG" id="mvz:myaer102_24010"/>
<protein>
    <submittedName>
        <fullName evidence="1">Uncharacterized protein</fullName>
    </submittedName>
</protein>
<proteinExistence type="predicted"/>